<dbReference type="GO" id="GO:0000723">
    <property type="term" value="P:telomere maintenance"/>
    <property type="evidence" value="ECO:0007669"/>
    <property type="project" value="InterPro"/>
</dbReference>
<dbReference type="PIRSF" id="PIRSF003033">
    <property type="entry name" value="Ku70"/>
    <property type="match status" value="1"/>
</dbReference>
<dbReference type="InterPro" id="IPR036361">
    <property type="entry name" value="SAP_dom_sf"/>
</dbReference>
<keyword evidence="8" id="KW-0227">DNA damage</keyword>
<dbReference type="Gene3D" id="4.10.970.10">
    <property type="entry name" value="Ku70, bridge and pillars"/>
    <property type="match status" value="1"/>
</dbReference>
<dbReference type="GO" id="GO:0003684">
    <property type="term" value="F:damaged DNA binding"/>
    <property type="evidence" value="ECO:0007669"/>
    <property type="project" value="InterPro"/>
</dbReference>
<dbReference type="Pfam" id="PF03731">
    <property type="entry name" value="Ku_N"/>
    <property type="match status" value="1"/>
</dbReference>
<dbReference type="SUPFAM" id="SSF100939">
    <property type="entry name" value="SPOC domain-like"/>
    <property type="match status" value="1"/>
</dbReference>
<dbReference type="CDD" id="cd00788">
    <property type="entry name" value="KU70"/>
    <property type="match status" value="1"/>
</dbReference>
<dbReference type="Pfam" id="PF03730">
    <property type="entry name" value="Ku_C"/>
    <property type="match status" value="1"/>
</dbReference>
<dbReference type="GO" id="GO:0006310">
    <property type="term" value="P:DNA recombination"/>
    <property type="evidence" value="ECO:0007669"/>
    <property type="project" value="UniProtKB-KW"/>
</dbReference>
<keyword evidence="11" id="KW-0067">ATP-binding</keyword>
<dbReference type="InterPro" id="IPR005160">
    <property type="entry name" value="Ku_C"/>
</dbReference>
<evidence type="ECO:0000256" key="11">
    <source>
        <dbReference type="ARBA" id="ARBA00022840"/>
    </source>
</evidence>
<dbReference type="GO" id="GO:0000781">
    <property type="term" value="C:chromosome, telomeric region"/>
    <property type="evidence" value="ECO:0007669"/>
    <property type="project" value="UniProtKB-SubCell"/>
</dbReference>
<dbReference type="GO" id="GO:0043564">
    <property type="term" value="C:Ku70:Ku80 complex"/>
    <property type="evidence" value="ECO:0007669"/>
    <property type="project" value="InterPro"/>
</dbReference>
<feature type="domain" description="SAP" evidence="18">
    <location>
        <begin position="649"/>
        <end position="683"/>
    </location>
</feature>
<reference evidence="19" key="1">
    <citation type="submission" date="2013-12" db="EMBL/GenBank/DDBJ databases">
        <authorList>
            <person name="Genoscope - CEA"/>
        </authorList>
    </citation>
    <scope>NUCLEOTIDE SEQUENCE</scope>
    <source>
        <strain evidence="19">CBS 1993</strain>
    </source>
</reference>
<name>W6MQG7_9ASCO</name>
<dbReference type="GO" id="GO:0003678">
    <property type="term" value="F:DNA helicase activity"/>
    <property type="evidence" value="ECO:0007669"/>
    <property type="project" value="UniProtKB-EC"/>
</dbReference>
<evidence type="ECO:0000256" key="3">
    <source>
        <dbReference type="ARBA" id="ARBA00005240"/>
    </source>
</evidence>
<evidence type="ECO:0000256" key="10">
    <source>
        <dbReference type="ARBA" id="ARBA00022806"/>
    </source>
</evidence>
<dbReference type="PANTHER" id="PTHR12604">
    <property type="entry name" value="KU AUTOANTIGEN DNA HELICASE"/>
    <property type="match status" value="1"/>
</dbReference>
<keyword evidence="16" id="KW-0539">Nucleus</keyword>
<dbReference type="RefSeq" id="XP_022460548.1">
    <property type="nucleotide sequence ID" value="XM_022601287.1"/>
</dbReference>
<evidence type="ECO:0000256" key="12">
    <source>
        <dbReference type="ARBA" id="ARBA00022895"/>
    </source>
</evidence>
<keyword evidence="7" id="KW-0547">Nucleotide-binding</keyword>
<evidence type="ECO:0000256" key="7">
    <source>
        <dbReference type="ARBA" id="ARBA00022741"/>
    </source>
</evidence>
<dbReference type="InterPro" id="IPR036465">
    <property type="entry name" value="vWFA_dom_sf"/>
</dbReference>
<dbReference type="InterPro" id="IPR003034">
    <property type="entry name" value="SAP_dom"/>
</dbReference>
<dbReference type="Proteomes" id="UP000019384">
    <property type="component" value="Unassembled WGS sequence"/>
</dbReference>
<reference evidence="19" key="2">
    <citation type="submission" date="2014-02" db="EMBL/GenBank/DDBJ databases">
        <title>Complete DNA sequence of /Kuraishia capsulata/ illustrates novel genomic features among budding yeasts (/Saccharomycotina/).</title>
        <authorList>
            <person name="Morales L."/>
            <person name="Noel B."/>
            <person name="Porcel B."/>
            <person name="Marcet-Houben M."/>
            <person name="Hullo M-F."/>
            <person name="Sacerdot C."/>
            <person name="Tekaia F."/>
            <person name="Leh-Louis V."/>
            <person name="Despons L."/>
            <person name="Khanna V."/>
            <person name="Aury J-M."/>
            <person name="Barbe V."/>
            <person name="Couloux A."/>
            <person name="Labadie K."/>
            <person name="Pelletier E."/>
            <person name="Souciet J-L."/>
            <person name="Boekhout T."/>
            <person name="Gabaldon T."/>
            <person name="Wincker P."/>
            <person name="Dujon B."/>
        </authorList>
    </citation>
    <scope>NUCLEOTIDE SEQUENCE</scope>
    <source>
        <strain evidence="19">CBS 1993</strain>
    </source>
</reference>
<keyword evidence="20" id="KW-1185">Reference proteome</keyword>
<evidence type="ECO:0000256" key="4">
    <source>
        <dbReference type="ARBA" id="ARBA00012551"/>
    </source>
</evidence>
<evidence type="ECO:0000256" key="9">
    <source>
        <dbReference type="ARBA" id="ARBA00022801"/>
    </source>
</evidence>
<dbReference type="GO" id="GO:0006303">
    <property type="term" value="P:double-strand break repair via nonhomologous end joining"/>
    <property type="evidence" value="ECO:0007669"/>
    <property type="project" value="InterPro"/>
</dbReference>
<dbReference type="SUPFAM" id="SSF68906">
    <property type="entry name" value="SAP domain"/>
    <property type="match status" value="1"/>
</dbReference>
<evidence type="ECO:0000259" key="18">
    <source>
        <dbReference type="PROSITE" id="PS50800"/>
    </source>
</evidence>
<keyword evidence="14" id="KW-0233">DNA recombination</keyword>
<keyword evidence="10" id="KW-0347">Helicase</keyword>
<dbReference type="Pfam" id="PF02735">
    <property type="entry name" value="Ku"/>
    <property type="match status" value="1"/>
</dbReference>
<accession>W6MQG7</accession>
<dbReference type="InterPro" id="IPR016194">
    <property type="entry name" value="SPOC-like_C_dom_sf"/>
</dbReference>
<evidence type="ECO:0000313" key="19">
    <source>
        <dbReference type="EMBL" id="CDK28558.1"/>
    </source>
</evidence>
<dbReference type="GO" id="GO:0005524">
    <property type="term" value="F:ATP binding"/>
    <property type="evidence" value="ECO:0007669"/>
    <property type="project" value="UniProtKB-KW"/>
</dbReference>
<evidence type="ECO:0000256" key="13">
    <source>
        <dbReference type="ARBA" id="ARBA00023125"/>
    </source>
</evidence>
<dbReference type="Gene3D" id="1.10.1600.10">
    <property type="match status" value="1"/>
</dbReference>
<dbReference type="InterPro" id="IPR027388">
    <property type="entry name" value="Ku70_bridge/pillars_dom_sf"/>
</dbReference>
<dbReference type="AlphaFoldDB" id="W6MQG7"/>
<protein>
    <recommendedName>
        <fullName evidence="5">ATP-dependent DNA helicase II subunit 1</fullName>
        <ecNumber evidence="4">3.6.4.12</ecNumber>
    </recommendedName>
    <alternativeName>
        <fullName evidence="17">ATP-dependent DNA helicase II subunit Ku70</fullName>
    </alternativeName>
</protein>
<dbReference type="SMART" id="SM00559">
    <property type="entry name" value="Ku78"/>
    <property type="match status" value="1"/>
</dbReference>
<dbReference type="InterPro" id="IPR005161">
    <property type="entry name" value="Ku_N"/>
</dbReference>
<dbReference type="HOGENOM" id="CLU_024202_0_0_1"/>
<comment type="similarity">
    <text evidence="3">Belongs to the ku70 family.</text>
</comment>
<dbReference type="STRING" id="1382522.W6MQG7"/>
<dbReference type="Gene3D" id="2.40.290.10">
    <property type="match status" value="1"/>
</dbReference>
<dbReference type="InterPro" id="IPR006165">
    <property type="entry name" value="Ku70"/>
</dbReference>
<dbReference type="GO" id="GO:0003690">
    <property type="term" value="F:double-stranded DNA binding"/>
    <property type="evidence" value="ECO:0007669"/>
    <property type="project" value="TreeGrafter"/>
</dbReference>
<organism evidence="19 20">
    <name type="scientific">Kuraishia capsulata CBS 1993</name>
    <dbReference type="NCBI Taxonomy" id="1382522"/>
    <lineage>
        <taxon>Eukaryota</taxon>
        <taxon>Fungi</taxon>
        <taxon>Dikarya</taxon>
        <taxon>Ascomycota</taxon>
        <taxon>Saccharomycotina</taxon>
        <taxon>Pichiomycetes</taxon>
        <taxon>Pichiales</taxon>
        <taxon>Pichiaceae</taxon>
        <taxon>Kuraishia</taxon>
    </lineage>
</organism>
<proteinExistence type="inferred from homology"/>
<evidence type="ECO:0000256" key="2">
    <source>
        <dbReference type="ARBA" id="ARBA00004574"/>
    </source>
</evidence>
<dbReference type="SUPFAM" id="SSF53300">
    <property type="entry name" value="vWA-like"/>
    <property type="match status" value="1"/>
</dbReference>
<keyword evidence="12" id="KW-0779">Telomere</keyword>
<dbReference type="PROSITE" id="PS50800">
    <property type="entry name" value="SAP"/>
    <property type="match status" value="1"/>
</dbReference>
<evidence type="ECO:0000256" key="8">
    <source>
        <dbReference type="ARBA" id="ARBA00022763"/>
    </source>
</evidence>
<dbReference type="Gene3D" id="1.10.720.30">
    <property type="entry name" value="SAP domain"/>
    <property type="match status" value="1"/>
</dbReference>
<evidence type="ECO:0000313" key="20">
    <source>
        <dbReference type="Proteomes" id="UP000019384"/>
    </source>
</evidence>
<evidence type="ECO:0000256" key="15">
    <source>
        <dbReference type="ARBA" id="ARBA00023204"/>
    </source>
</evidence>
<dbReference type="GeneID" id="34521936"/>
<dbReference type="PANTHER" id="PTHR12604:SF2">
    <property type="entry name" value="X-RAY REPAIR CROSS-COMPLEMENTING PROTEIN 6"/>
    <property type="match status" value="1"/>
</dbReference>
<evidence type="ECO:0000256" key="17">
    <source>
        <dbReference type="ARBA" id="ARBA00031811"/>
    </source>
</evidence>
<comment type="subcellular location">
    <subcellularLocation>
        <location evidence="2">Chromosome</location>
        <location evidence="2">Telomere</location>
    </subcellularLocation>
    <subcellularLocation>
        <location evidence="1">Nucleus</location>
    </subcellularLocation>
</comment>
<dbReference type="GO" id="GO:0016787">
    <property type="term" value="F:hydrolase activity"/>
    <property type="evidence" value="ECO:0007669"/>
    <property type="project" value="UniProtKB-KW"/>
</dbReference>
<dbReference type="Pfam" id="PF02037">
    <property type="entry name" value="SAP"/>
    <property type="match status" value="1"/>
</dbReference>
<keyword evidence="9" id="KW-0378">Hydrolase</keyword>
<dbReference type="GO" id="GO:0042162">
    <property type="term" value="F:telomeric DNA binding"/>
    <property type="evidence" value="ECO:0007669"/>
    <property type="project" value="InterPro"/>
</dbReference>
<keyword evidence="15" id="KW-0234">DNA repair</keyword>
<evidence type="ECO:0000256" key="1">
    <source>
        <dbReference type="ARBA" id="ARBA00004123"/>
    </source>
</evidence>
<dbReference type="InterPro" id="IPR047087">
    <property type="entry name" value="KU70_core_dom"/>
</dbReference>
<dbReference type="InterPro" id="IPR006164">
    <property type="entry name" value="DNA_bd_Ku70/Ku80"/>
</dbReference>
<evidence type="ECO:0000256" key="6">
    <source>
        <dbReference type="ARBA" id="ARBA00022454"/>
    </source>
</evidence>
<dbReference type="EC" id="3.6.4.12" evidence="4"/>
<evidence type="ECO:0000256" key="14">
    <source>
        <dbReference type="ARBA" id="ARBA00023172"/>
    </source>
</evidence>
<dbReference type="SMART" id="SM00513">
    <property type="entry name" value="SAP"/>
    <property type="match status" value="1"/>
</dbReference>
<dbReference type="Gene3D" id="3.40.50.410">
    <property type="entry name" value="von Willebrand factor, type A domain"/>
    <property type="match status" value="1"/>
</dbReference>
<dbReference type="OrthoDB" id="3249161at2759"/>
<evidence type="ECO:0000256" key="5">
    <source>
        <dbReference type="ARBA" id="ARBA00021796"/>
    </source>
</evidence>
<keyword evidence="13" id="KW-0238">DNA-binding</keyword>
<dbReference type="EMBL" id="HG793129">
    <property type="protein sequence ID" value="CDK28558.1"/>
    <property type="molecule type" value="Genomic_DNA"/>
</dbReference>
<gene>
    <name evidence="19" type="ORF">KUCA_T00004541001</name>
</gene>
<sequence length="692" mass="78997">MADFQHGGANDGNDIGHYEDNQGLVYCIQLTPSLLRYTDGRCPFREILESLNELMNSLVITLPDTGVGCYLFNCAGSEVKGENTTKFKTGIYELFPLGGLDVENMKRVHDLLQDNLTNHSSFSEKFPILDPSNKNTSEQLNNMLNAISWDSGKRYIHKKAFLFTDYDKPFAKNLQSKLALKETARNFNRSYKIGQSFYTVSLHPFFINSRDKAFDTTEYTEILQIQRHPGQKVKEEDFDSEDELYENDDSENELDLTSLDLESIKAKVSQLRMMKRFAFKFPLTVLKLDGGSIVISLKGYSIFSSNHTKPATEYVSDDDHLKPVESSQGYFKENGAKIDEVQANRIINEFGTRENQLVSAFKLGSQYIPFLDKKEQPGQLERLRALGAESDDPAMEILGYRSIDRFMPHLCLRAPHFIVPDLNGNTHSRRTYDALHQTLVSKKKFAIIWGKPRGTAHLSLYALLPSTHKETSFSKIPEGLLLFKLPFKDDVRAVPKLNPSFINEDLSESLESMKKIVKELETSYDPANYPNPSLNWHFKILRDQIFQETVSSEYYKEGISLEKAHLLETSDFDLTKQKVKAVKERIHAASVKVEDEDDFSIDGLSWMIMDINLQTSKLPGYLKTLKKPKPEAIEVPDRDMKEAWRAQMLETFKVDQLKRYCKDKGLGHTGKKQDLIANISDYLSIQEDALLG</sequence>
<keyword evidence="6" id="KW-0158">Chromosome</keyword>
<evidence type="ECO:0000256" key="16">
    <source>
        <dbReference type="ARBA" id="ARBA00023242"/>
    </source>
</evidence>